<keyword evidence="3 7" id="KW-0479">Metal-binding</keyword>
<dbReference type="PANTHER" id="PTHR47950">
    <property type="entry name" value="CYTOCHROME P450, FAMILY 76, SUBFAMILY C, POLYPEPTIDE 5-RELATED"/>
    <property type="match status" value="1"/>
</dbReference>
<proteinExistence type="inferred from homology"/>
<evidence type="ECO:0000256" key="7">
    <source>
        <dbReference type="PIRSR" id="PIRSR602401-1"/>
    </source>
</evidence>
<comment type="cofactor">
    <cofactor evidence="7">
        <name>heme</name>
        <dbReference type="ChEBI" id="CHEBI:30413"/>
    </cofactor>
</comment>
<dbReference type="GO" id="GO:0016705">
    <property type="term" value="F:oxidoreductase activity, acting on paired donors, with incorporation or reduction of molecular oxygen"/>
    <property type="evidence" value="ECO:0007669"/>
    <property type="project" value="InterPro"/>
</dbReference>
<dbReference type="EMBL" id="QGNW01000018">
    <property type="protein sequence ID" value="RVX15472.1"/>
    <property type="molecule type" value="Genomic_DNA"/>
</dbReference>
<dbReference type="InterPro" id="IPR001128">
    <property type="entry name" value="Cyt_P450"/>
</dbReference>
<dbReference type="GO" id="GO:0005506">
    <property type="term" value="F:iron ion binding"/>
    <property type="evidence" value="ECO:0007669"/>
    <property type="project" value="InterPro"/>
</dbReference>
<evidence type="ECO:0000256" key="2">
    <source>
        <dbReference type="ARBA" id="ARBA00022617"/>
    </source>
</evidence>
<dbReference type="Gene3D" id="1.10.630.10">
    <property type="entry name" value="Cytochrome P450"/>
    <property type="match status" value="1"/>
</dbReference>
<accession>A0A438K2M7</accession>
<dbReference type="PANTHER" id="PTHR47950:SF4">
    <property type="entry name" value="GERANIOL 8-HYDROXYLASE-LIKE"/>
    <property type="match status" value="1"/>
</dbReference>
<dbReference type="InterPro" id="IPR017972">
    <property type="entry name" value="Cyt_P450_CS"/>
</dbReference>
<protein>
    <submittedName>
        <fullName evidence="9">Geraniol 8-hydroxylase</fullName>
    </submittedName>
</protein>
<evidence type="ECO:0000256" key="5">
    <source>
        <dbReference type="ARBA" id="ARBA00023004"/>
    </source>
</evidence>
<gene>
    <name evidence="9" type="primary">CYP76B6_19</name>
    <name evidence="9" type="ORF">CK203_008933</name>
</gene>
<keyword evidence="4 8" id="KW-0560">Oxidoreductase</keyword>
<feature type="binding site" description="axial binding residue" evidence="7">
    <location>
        <position position="480"/>
    </location>
    <ligand>
        <name>heme</name>
        <dbReference type="ChEBI" id="CHEBI:30413"/>
    </ligand>
    <ligandPart>
        <name>Fe</name>
        <dbReference type="ChEBI" id="CHEBI:18248"/>
    </ligandPart>
</feature>
<organism evidence="9 10">
    <name type="scientific">Vitis vinifera</name>
    <name type="common">Grape</name>
    <dbReference type="NCBI Taxonomy" id="29760"/>
    <lineage>
        <taxon>Eukaryota</taxon>
        <taxon>Viridiplantae</taxon>
        <taxon>Streptophyta</taxon>
        <taxon>Embryophyta</taxon>
        <taxon>Tracheophyta</taxon>
        <taxon>Spermatophyta</taxon>
        <taxon>Magnoliopsida</taxon>
        <taxon>eudicotyledons</taxon>
        <taxon>Gunneridae</taxon>
        <taxon>Pentapetalae</taxon>
        <taxon>rosids</taxon>
        <taxon>Vitales</taxon>
        <taxon>Vitaceae</taxon>
        <taxon>Viteae</taxon>
        <taxon>Vitis</taxon>
    </lineage>
</organism>
<evidence type="ECO:0000256" key="6">
    <source>
        <dbReference type="ARBA" id="ARBA00023033"/>
    </source>
</evidence>
<dbReference type="Proteomes" id="UP000288805">
    <property type="component" value="Unassembled WGS sequence"/>
</dbReference>
<comment type="similarity">
    <text evidence="1 8">Belongs to the cytochrome P450 family.</text>
</comment>
<evidence type="ECO:0000256" key="3">
    <source>
        <dbReference type="ARBA" id="ARBA00022723"/>
    </source>
</evidence>
<dbReference type="CDD" id="cd11073">
    <property type="entry name" value="CYP76-like"/>
    <property type="match status" value="1"/>
</dbReference>
<evidence type="ECO:0000256" key="1">
    <source>
        <dbReference type="ARBA" id="ARBA00010617"/>
    </source>
</evidence>
<dbReference type="SUPFAM" id="SSF48264">
    <property type="entry name" value="Cytochrome P450"/>
    <property type="match status" value="1"/>
</dbReference>
<dbReference type="InterPro" id="IPR002401">
    <property type="entry name" value="Cyt_P450_E_grp-I"/>
</dbReference>
<dbReference type="OrthoDB" id="2789670at2759"/>
<evidence type="ECO:0000313" key="9">
    <source>
        <dbReference type="EMBL" id="RVX15472.1"/>
    </source>
</evidence>
<comment type="caution">
    <text evidence="9">The sequence shown here is derived from an EMBL/GenBank/DDBJ whole genome shotgun (WGS) entry which is preliminary data.</text>
</comment>
<evidence type="ECO:0000256" key="4">
    <source>
        <dbReference type="ARBA" id="ARBA00023002"/>
    </source>
</evidence>
<keyword evidence="5 7" id="KW-0408">Iron</keyword>
<dbReference type="InterPro" id="IPR036396">
    <property type="entry name" value="Cyt_P450_sf"/>
</dbReference>
<dbReference type="GO" id="GO:0004497">
    <property type="term" value="F:monooxygenase activity"/>
    <property type="evidence" value="ECO:0007669"/>
    <property type="project" value="UniProtKB-KW"/>
</dbReference>
<dbReference type="PRINTS" id="PR00385">
    <property type="entry name" value="P450"/>
</dbReference>
<reference evidence="9 10" key="1">
    <citation type="journal article" date="2018" name="PLoS Genet.">
        <title>Population sequencing reveals clonal diversity and ancestral inbreeding in the grapevine cultivar Chardonnay.</title>
        <authorList>
            <person name="Roach M.J."/>
            <person name="Johnson D.L."/>
            <person name="Bohlmann J."/>
            <person name="van Vuuren H.J."/>
            <person name="Jones S.J."/>
            <person name="Pretorius I.S."/>
            <person name="Schmidt S.A."/>
            <person name="Borneman A.R."/>
        </authorList>
    </citation>
    <scope>NUCLEOTIDE SEQUENCE [LARGE SCALE GENOMIC DNA]</scope>
    <source>
        <strain evidence="10">cv. Chardonnay</strain>
        <tissue evidence="9">Leaf</tissue>
    </source>
</reference>
<dbReference type="AlphaFoldDB" id="A0A438K2M7"/>
<dbReference type="GO" id="GO:0020037">
    <property type="term" value="F:heme binding"/>
    <property type="evidence" value="ECO:0007669"/>
    <property type="project" value="InterPro"/>
</dbReference>
<dbReference type="PRINTS" id="PR00463">
    <property type="entry name" value="EP450I"/>
</dbReference>
<dbReference type="PROSITE" id="PS00086">
    <property type="entry name" value="CYTOCHROME_P450"/>
    <property type="match status" value="1"/>
</dbReference>
<evidence type="ECO:0000256" key="8">
    <source>
        <dbReference type="RuleBase" id="RU000461"/>
    </source>
</evidence>
<dbReference type="Pfam" id="PF00067">
    <property type="entry name" value="p450"/>
    <property type="match status" value="1"/>
</dbReference>
<evidence type="ECO:0000313" key="10">
    <source>
        <dbReference type="Proteomes" id="UP000288805"/>
    </source>
</evidence>
<dbReference type="FunFam" id="1.10.630.10:FF:000007">
    <property type="entry name" value="Cytochrome P450 76C4"/>
    <property type="match status" value="1"/>
</dbReference>
<sequence length="537" mass="61159">MWCRTSGLLWRRGRLALGTPANEARLDISWPQFCHHKFQQWGSDWMPPLPVASVSGVRPCPLKRKPTYCLQTSSGPVPLPIIGNLLNLGNRPHESLAELAKTYGPIMTLKLGYVTTIVISSAPMAKEVLQKQDLSFCNRFVPDAIRATNHNQLSMAWMPVSTTWRVLRKICNSHLFTTQKLDSNTHLRHHKVQELLAKVEESRQAGDAVYIGREAFRTSLNLLSNTIFSVDLVDPISETVLEFQELVRCIIEEIERPNLVDYFPVLRKIDPQGIRRRLTIYFGKMIGIFDRMIKQRLQLRKMQGSIATSDVLDTLLNISEDNSNEIERNHMEHLLLDLFVAGTDTTSSTLEWAMAELLHNPEKLLKARVELLQTIGKDKQVKESDITRLPFLQAVVKETFRLHPVVPFLIPHRVEEDTDIDGLTVPKNAQVLVNAWAIGRDPNIWENPNSFVPERFLELDMDVKGQNFELIPFGAGRRICPGLPLATRMVHLMLASLIHSCDWKLEDGMTPENMNMEDRFGITLQKAQPLKAIPIRV</sequence>
<keyword evidence="6 8" id="KW-0503">Monooxygenase</keyword>
<name>A0A438K2M7_VITVI</name>
<keyword evidence="2 7" id="KW-0349">Heme</keyword>